<evidence type="ECO:0000256" key="1">
    <source>
        <dbReference type="SAM" id="Phobius"/>
    </source>
</evidence>
<dbReference type="GO" id="GO:0016020">
    <property type="term" value="C:membrane"/>
    <property type="evidence" value="ECO:0007669"/>
    <property type="project" value="InterPro"/>
</dbReference>
<evidence type="ECO:0000259" key="2">
    <source>
        <dbReference type="Pfam" id="PF06580"/>
    </source>
</evidence>
<reference evidence="4" key="1">
    <citation type="submission" date="2017-11" db="EMBL/GenBank/DDBJ databases">
        <title>The draft genome sequence of Chromatocurvus sp. F02.</title>
        <authorList>
            <person name="Du Z.-J."/>
            <person name="Chang Y.-Q."/>
        </authorList>
    </citation>
    <scope>NUCLEOTIDE SEQUENCE [LARGE SCALE GENOMIC DNA]</scope>
    <source>
        <strain evidence="4">F02</strain>
    </source>
</reference>
<comment type="caution">
    <text evidence="3">The sequence shown here is derived from an EMBL/GenBank/DDBJ whole genome shotgun (WGS) entry which is preliminary data.</text>
</comment>
<proteinExistence type="predicted"/>
<dbReference type="Proteomes" id="UP000234845">
    <property type="component" value="Unassembled WGS sequence"/>
</dbReference>
<organism evidence="3 4">
    <name type="scientific">Kineobactrum sediminis</name>
    <dbReference type="NCBI Taxonomy" id="1905677"/>
    <lineage>
        <taxon>Bacteria</taxon>
        <taxon>Pseudomonadati</taxon>
        <taxon>Pseudomonadota</taxon>
        <taxon>Gammaproteobacteria</taxon>
        <taxon>Cellvibrionales</taxon>
        <taxon>Halieaceae</taxon>
        <taxon>Kineobactrum</taxon>
    </lineage>
</organism>
<protein>
    <submittedName>
        <fullName evidence="3">Histidine kinase</fullName>
    </submittedName>
</protein>
<dbReference type="EMBL" id="PKLZ01000001">
    <property type="protein sequence ID" value="PLW84156.1"/>
    <property type="molecule type" value="Genomic_DNA"/>
</dbReference>
<evidence type="ECO:0000313" key="3">
    <source>
        <dbReference type="EMBL" id="PLW84156.1"/>
    </source>
</evidence>
<feature type="domain" description="Signal transduction histidine kinase internal region" evidence="2">
    <location>
        <begin position="163"/>
        <end position="241"/>
    </location>
</feature>
<dbReference type="PANTHER" id="PTHR34220">
    <property type="entry name" value="SENSOR HISTIDINE KINASE YPDA"/>
    <property type="match status" value="1"/>
</dbReference>
<dbReference type="OrthoDB" id="2514702at2"/>
<keyword evidence="4" id="KW-1185">Reference proteome</keyword>
<evidence type="ECO:0000313" key="4">
    <source>
        <dbReference type="Proteomes" id="UP000234845"/>
    </source>
</evidence>
<gene>
    <name evidence="3" type="ORF">CWI75_02065</name>
</gene>
<feature type="transmembrane region" description="Helical" evidence="1">
    <location>
        <begin position="128"/>
        <end position="148"/>
    </location>
</feature>
<keyword evidence="1" id="KW-1133">Transmembrane helix</keyword>
<name>A0A2N5Y6Z2_9GAMM</name>
<dbReference type="InterPro" id="IPR010559">
    <property type="entry name" value="Sig_transdc_His_kin_internal"/>
</dbReference>
<keyword evidence="3" id="KW-0418">Kinase</keyword>
<dbReference type="SUPFAM" id="SSF55874">
    <property type="entry name" value="ATPase domain of HSP90 chaperone/DNA topoisomerase II/histidine kinase"/>
    <property type="match status" value="1"/>
</dbReference>
<dbReference type="AlphaFoldDB" id="A0A2N5Y6Z2"/>
<dbReference type="Pfam" id="PF06580">
    <property type="entry name" value="His_kinase"/>
    <property type="match status" value="1"/>
</dbReference>
<sequence length="353" mass="38611">MESVTKRPVATGGSQASGKFFIPDLCAPRPVFFLVLLSELFVLIYTLAASGLPEFNWNMLATASLLVQWLVLSSAALLCSVRGFFASRSLVLAAGGSITLVLLVTAVSSQLLLWFYPQLMAPAGGYWWLLRNLLMAALVAGIALRYFYLQQQLTLREHSELQARLDALRARIRPHFLFNTLNSIASLIASHPERAEEAVEDLAELFRASLRESERETTVADELRLCELYLGIEQLRLEGRLQLQWQVEEGIGNLPMPSLVLQPLVENAVYHGISRLQGGGVIAIGLARCGQRLQVTVRNPVHATSSESQGAGIALANISQRLQALFGDDASLELSTVGGHFQARLSYPVEVAG</sequence>
<feature type="transmembrane region" description="Helical" evidence="1">
    <location>
        <begin position="57"/>
        <end position="78"/>
    </location>
</feature>
<feature type="transmembrane region" description="Helical" evidence="1">
    <location>
        <begin position="31"/>
        <end position="51"/>
    </location>
</feature>
<dbReference type="GO" id="GO:0000155">
    <property type="term" value="F:phosphorelay sensor kinase activity"/>
    <property type="evidence" value="ECO:0007669"/>
    <property type="project" value="InterPro"/>
</dbReference>
<dbReference type="Gene3D" id="3.30.565.10">
    <property type="entry name" value="Histidine kinase-like ATPase, C-terminal domain"/>
    <property type="match status" value="1"/>
</dbReference>
<accession>A0A2N5Y6Z2</accession>
<dbReference type="InterPro" id="IPR050640">
    <property type="entry name" value="Bact_2-comp_sensor_kinase"/>
</dbReference>
<keyword evidence="3" id="KW-0808">Transferase</keyword>
<keyword evidence="1" id="KW-0812">Transmembrane</keyword>
<dbReference type="RefSeq" id="WP_101519792.1">
    <property type="nucleotide sequence ID" value="NZ_PKLZ01000001.1"/>
</dbReference>
<keyword evidence="1" id="KW-0472">Membrane</keyword>
<feature type="transmembrane region" description="Helical" evidence="1">
    <location>
        <begin position="90"/>
        <end position="116"/>
    </location>
</feature>
<dbReference type="PANTHER" id="PTHR34220:SF7">
    <property type="entry name" value="SENSOR HISTIDINE KINASE YPDA"/>
    <property type="match status" value="1"/>
</dbReference>
<dbReference type="InterPro" id="IPR036890">
    <property type="entry name" value="HATPase_C_sf"/>
</dbReference>